<feature type="transmembrane region" description="Helical" evidence="1">
    <location>
        <begin position="227"/>
        <end position="251"/>
    </location>
</feature>
<evidence type="ECO:0000313" key="3">
    <source>
        <dbReference type="Proteomes" id="UP000708148"/>
    </source>
</evidence>
<accession>A0A8S1J6K8</accession>
<feature type="transmembrane region" description="Helical" evidence="1">
    <location>
        <begin position="42"/>
        <end position="63"/>
    </location>
</feature>
<reference evidence="2" key="1">
    <citation type="submission" date="2020-12" db="EMBL/GenBank/DDBJ databases">
        <authorList>
            <person name="Iha C."/>
        </authorList>
    </citation>
    <scope>NUCLEOTIDE SEQUENCE</scope>
</reference>
<keyword evidence="1" id="KW-0472">Membrane</keyword>
<organism evidence="2 3">
    <name type="scientific">Ostreobium quekettii</name>
    <dbReference type="NCBI Taxonomy" id="121088"/>
    <lineage>
        <taxon>Eukaryota</taxon>
        <taxon>Viridiplantae</taxon>
        <taxon>Chlorophyta</taxon>
        <taxon>core chlorophytes</taxon>
        <taxon>Ulvophyceae</taxon>
        <taxon>TCBD clade</taxon>
        <taxon>Bryopsidales</taxon>
        <taxon>Ostreobineae</taxon>
        <taxon>Ostreobiaceae</taxon>
        <taxon>Ostreobium</taxon>
    </lineage>
</organism>
<feature type="non-terminal residue" evidence="2">
    <location>
        <position position="1"/>
    </location>
</feature>
<protein>
    <submittedName>
        <fullName evidence="2">Uncharacterized protein</fullName>
    </submittedName>
</protein>
<gene>
    <name evidence="2" type="ORF">OSTQU699_LOCUS8181</name>
</gene>
<dbReference type="Proteomes" id="UP000708148">
    <property type="component" value="Unassembled WGS sequence"/>
</dbReference>
<name>A0A8S1J6K8_9CHLO</name>
<keyword evidence="1" id="KW-1133">Transmembrane helix</keyword>
<evidence type="ECO:0000313" key="2">
    <source>
        <dbReference type="EMBL" id="CAD7702824.1"/>
    </source>
</evidence>
<keyword evidence="1" id="KW-0812">Transmembrane</keyword>
<feature type="transmembrane region" description="Helical" evidence="1">
    <location>
        <begin position="302"/>
        <end position="325"/>
    </location>
</feature>
<evidence type="ECO:0000256" key="1">
    <source>
        <dbReference type="SAM" id="Phobius"/>
    </source>
</evidence>
<keyword evidence="3" id="KW-1185">Reference proteome</keyword>
<dbReference type="AlphaFoldDB" id="A0A8S1J6K8"/>
<feature type="transmembrane region" description="Helical" evidence="1">
    <location>
        <begin position="204"/>
        <end position="221"/>
    </location>
</feature>
<proteinExistence type="predicted"/>
<feature type="transmembrane region" description="Helical" evidence="1">
    <location>
        <begin position="126"/>
        <end position="146"/>
    </location>
</feature>
<sequence>LPEHQGRTSPAALQNAGKLLHVPYLKFWLLCTARVLDVGDTAAYIVAGVLISILLMGVAVNLWSTCMWQTDEGPASPRTNGTNGQRDTQFNCRCGFDLWFQLFVVLSFLDFVSDVLYMLTEDFHSKTLHAVGLLLLATPYLGYGWIISRMLSPTTGNATFEFGLFASIDCIGDSVREFWRIMTCSSGQTGAGSKPPKYDPIHQFAIFLFVGVPCAAMFYIYSWLWFAVVVIIGFLFFQCRVLALSRATRFIRVMAEDEMRPAESNGINGKTFNVIFLSEFFLEAIPQLALQVANNVLIGGSWSAIAVLSVALAAFMIYSCAYKIWGNVFRERKAWLEIEHGYGRLVDDSNVPRV</sequence>
<feature type="transmembrane region" description="Helical" evidence="1">
    <location>
        <begin position="98"/>
        <end position="120"/>
    </location>
</feature>
<dbReference type="EMBL" id="CAJHUC010001963">
    <property type="protein sequence ID" value="CAD7702824.1"/>
    <property type="molecule type" value="Genomic_DNA"/>
</dbReference>
<comment type="caution">
    <text evidence="2">The sequence shown here is derived from an EMBL/GenBank/DDBJ whole genome shotgun (WGS) entry which is preliminary data.</text>
</comment>